<evidence type="ECO:0000256" key="1">
    <source>
        <dbReference type="ARBA" id="ARBA00004323"/>
    </source>
</evidence>
<evidence type="ECO:0000256" key="8">
    <source>
        <dbReference type="ARBA" id="ARBA00023034"/>
    </source>
</evidence>
<comment type="caution">
    <text evidence="10">Lacks conserved residue(s) required for the propagation of feature annotation.</text>
</comment>
<keyword evidence="6" id="KW-0735">Signal-anchor</keyword>
<accession>A0A016TWQ0</accession>
<evidence type="ECO:0000256" key="4">
    <source>
        <dbReference type="ARBA" id="ARBA00022679"/>
    </source>
</evidence>
<dbReference type="OrthoDB" id="6355886at2759"/>
<reference evidence="12" key="1">
    <citation type="journal article" date="2015" name="Nat. Genet.">
        <title>The genome and transcriptome of the zoonotic hookworm Ancylostoma ceylanicum identify infection-specific gene families.</title>
        <authorList>
            <person name="Schwarz E.M."/>
            <person name="Hu Y."/>
            <person name="Antoshechkin I."/>
            <person name="Miller M.M."/>
            <person name="Sternberg P.W."/>
            <person name="Aroian R.V."/>
        </authorList>
    </citation>
    <scope>NUCLEOTIDE SEQUENCE</scope>
    <source>
        <strain evidence="12">HY135</strain>
    </source>
</reference>
<comment type="caution">
    <text evidence="11">The sequence shown here is derived from an EMBL/GenBank/DDBJ whole genome shotgun (WGS) entry which is preliminary data.</text>
</comment>
<dbReference type="InterPro" id="IPR002659">
    <property type="entry name" value="Glyco_trans_31"/>
</dbReference>
<evidence type="ECO:0000256" key="10">
    <source>
        <dbReference type="RuleBase" id="RU363063"/>
    </source>
</evidence>
<dbReference type="PANTHER" id="PTHR11214:SF3">
    <property type="entry name" value="BETA-1,3-GALACTOSYLTRANSFERASE 6"/>
    <property type="match status" value="1"/>
</dbReference>
<comment type="subcellular location">
    <subcellularLocation>
        <location evidence="1 10">Golgi apparatus membrane</location>
        <topology evidence="1 10">Single-pass type II membrane protein</topology>
    </subcellularLocation>
</comment>
<sequence length="479" mass="54637">MITRIMVAFTGTNFFTHMVGCFLMTLNRFMAVCFPSNYNMFWSPRVLGIVLFVAISISYVVHTDLFLNGFIYENRNGKWILLRRQRPLSEIRIMTAVVVILYEILGIILISITLYGIKKMAPTMRKFRKEVGLVIVMAIDCVLGLSECIYEASFLFGFNGSSNLLLKFIEQNYSLLFFLIVAMNSYSIMFLSSDLRQEALPLFGKDSATGRATVLTEPPSVIVAPSQRFCHGFLYLIAVYTRVNEPEARLRFRRSYGSLSSKYNFTVLFPLGTADEKTNDAILRESYQFGDILQTNFTDSFHNLTLKSYSFSNFVRKNCTSVRAVLKLDDDVEWNARKVFAEMATIDVKGKRLYCECVPCGIPERTCGRKYFVSWAQWPHQSFPPYCVSATYFGSPSTFVALHDATSTVRHIWLDDVFSTGVVGSAAGLSYKRLNFKNKYSYREFIKGTTFTYGVKKNTQYNRTFLFNSINGNATTIVT</sequence>
<keyword evidence="4" id="KW-0808">Transferase</keyword>
<evidence type="ECO:0000256" key="2">
    <source>
        <dbReference type="ARBA" id="ARBA00008661"/>
    </source>
</evidence>
<dbReference type="Proteomes" id="UP000024635">
    <property type="component" value="Unassembled WGS sequence"/>
</dbReference>
<proteinExistence type="inferred from homology"/>
<organism evidence="11 12">
    <name type="scientific">Ancylostoma ceylanicum</name>
    <dbReference type="NCBI Taxonomy" id="53326"/>
    <lineage>
        <taxon>Eukaryota</taxon>
        <taxon>Metazoa</taxon>
        <taxon>Ecdysozoa</taxon>
        <taxon>Nematoda</taxon>
        <taxon>Chromadorea</taxon>
        <taxon>Rhabditida</taxon>
        <taxon>Rhabditina</taxon>
        <taxon>Rhabditomorpha</taxon>
        <taxon>Strongyloidea</taxon>
        <taxon>Ancylostomatidae</taxon>
        <taxon>Ancylostomatinae</taxon>
        <taxon>Ancylostoma</taxon>
    </lineage>
</organism>
<dbReference type="Gene3D" id="1.20.1070.10">
    <property type="entry name" value="Rhodopsin 7-helix transmembrane proteins"/>
    <property type="match status" value="1"/>
</dbReference>
<evidence type="ECO:0000256" key="9">
    <source>
        <dbReference type="ARBA" id="ARBA00023136"/>
    </source>
</evidence>
<dbReference type="Pfam" id="PF10323">
    <property type="entry name" value="7TM_GPCR_Srv"/>
    <property type="match status" value="1"/>
</dbReference>
<dbReference type="SUPFAM" id="SSF81321">
    <property type="entry name" value="Family A G protein-coupled receptor-like"/>
    <property type="match status" value="1"/>
</dbReference>
<evidence type="ECO:0000313" key="12">
    <source>
        <dbReference type="Proteomes" id="UP000024635"/>
    </source>
</evidence>
<evidence type="ECO:0000313" key="11">
    <source>
        <dbReference type="EMBL" id="EYC07201.1"/>
    </source>
</evidence>
<dbReference type="GO" id="GO:0006493">
    <property type="term" value="P:protein O-linked glycosylation"/>
    <property type="evidence" value="ECO:0007669"/>
    <property type="project" value="TreeGrafter"/>
</dbReference>
<evidence type="ECO:0000256" key="3">
    <source>
        <dbReference type="ARBA" id="ARBA00022676"/>
    </source>
</evidence>
<keyword evidence="9 10" id="KW-0472">Membrane</keyword>
<dbReference type="EMBL" id="JARK01001407">
    <property type="protein sequence ID" value="EYC07201.1"/>
    <property type="molecule type" value="Genomic_DNA"/>
</dbReference>
<keyword evidence="8 10" id="KW-0333">Golgi apparatus</keyword>
<keyword evidence="7 10" id="KW-1133">Transmembrane helix</keyword>
<dbReference type="EC" id="2.4.1.-" evidence="10"/>
<dbReference type="InterPro" id="IPR019426">
    <property type="entry name" value="7TM_GPCR_serpentine_rcpt_Srv"/>
</dbReference>
<dbReference type="GO" id="GO:0000139">
    <property type="term" value="C:Golgi membrane"/>
    <property type="evidence" value="ECO:0007669"/>
    <property type="project" value="UniProtKB-SubCell"/>
</dbReference>
<keyword evidence="5 10" id="KW-0812">Transmembrane</keyword>
<keyword evidence="12" id="KW-1185">Reference proteome</keyword>
<dbReference type="STRING" id="53326.A0A016TWQ0"/>
<evidence type="ECO:0000256" key="7">
    <source>
        <dbReference type="ARBA" id="ARBA00022989"/>
    </source>
</evidence>
<evidence type="ECO:0000256" key="5">
    <source>
        <dbReference type="ARBA" id="ARBA00022692"/>
    </source>
</evidence>
<feature type="transmembrane region" description="Helical" evidence="10">
    <location>
        <begin position="131"/>
        <end position="153"/>
    </location>
</feature>
<protein>
    <recommendedName>
        <fullName evidence="10">Hexosyltransferase</fullName>
        <ecNumber evidence="10">2.4.1.-</ecNumber>
    </recommendedName>
</protein>
<keyword evidence="3 10" id="KW-0328">Glycosyltransferase</keyword>
<dbReference type="PANTHER" id="PTHR11214">
    <property type="entry name" value="BETA-1,3-N-ACETYLGLUCOSAMINYLTRANSFERASE"/>
    <property type="match status" value="1"/>
</dbReference>
<dbReference type="GO" id="GO:0016758">
    <property type="term" value="F:hexosyltransferase activity"/>
    <property type="evidence" value="ECO:0007669"/>
    <property type="project" value="InterPro"/>
</dbReference>
<dbReference type="AlphaFoldDB" id="A0A016TWQ0"/>
<evidence type="ECO:0000256" key="6">
    <source>
        <dbReference type="ARBA" id="ARBA00022968"/>
    </source>
</evidence>
<dbReference type="Pfam" id="PF01762">
    <property type="entry name" value="Galactosyl_T"/>
    <property type="match status" value="1"/>
</dbReference>
<gene>
    <name evidence="11" type="primary">Acey_s0071.g524</name>
    <name evidence="11" type="ORF">Y032_0071g524</name>
</gene>
<feature type="transmembrane region" description="Helical" evidence="10">
    <location>
        <begin position="46"/>
        <end position="71"/>
    </location>
</feature>
<feature type="transmembrane region" description="Helical" evidence="10">
    <location>
        <begin position="91"/>
        <end position="110"/>
    </location>
</feature>
<name>A0A016TWQ0_9BILA</name>
<feature type="transmembrane region" description="Helical" evidence="10">
    <location>
        <begin position="14"/>
        <end position="34"/>
    </location>
</feature>
<feature type="transmembrane region" description="Helical" evidence="10">
    <location>
        <begin position="173"/>
        <end position="191"/>
    </location>
</feature>
<comment type="similarity">
    <text evidence="2 10">Belongs to the glycosyltransferase 31 family.</text>
</comment>